<dbReference type="Proteomes" id="UP000266861">
    <property type="component" value="Unassembled WGS sequence"/>
</dbReference>
<organism evidence="1 2">
    <name type="scientific">Diversispora epigaea</name>
    <dbReference type="NCBI Taxonomy" id="1348612"/>
    <lineage>
        <taxon>Eukaryota</taxon>
        <taxon>Fungi</taxon>
        <taxon>Fungi incertae sedis</taxon>
        <taxon>Mucoromycota</taxon>
        <taxon>Glomeromycotina</taxon>
        <taxon>Glomeromycetes</taxon>
        <taxon>Diversisporales</taxon>
        <taxon>Diversisporaceae</taxon>
        <taxon>Diversispora</taxon>
    </lineage>
</organism>
<evidence type="ECO:0000313" key="2">
    <source>
        <dbReference type="Proteomes" id="UP000266861"/>
    </source>
</evidence>
<protein>
    <submittedName>
        <fullName evidence="1">Uncharacterized protein</fullName>
    </submittedName>
</protein>
<reference evidence="1 2" key="1">
    <citation type="submission" date="2018-08" db="EMBL/GenBank/DDBJ databases">
        <title>Genome and evolution of the arbuscular mycorrhizal fungus Diversispora epigaea (formerly Glomus versiforme) and its bacterial endosymbionts.</title>
        <authorList>
            <person name="Sun X."/>
            <person name="Fei Z."/>
            <person name="Harrison M."/>
        </authorList>
    </citation>
    <scope>NUCLEOTIDE SEQUENCE [LARGE SCALE GENOMIC DNA]</scope>
    <source>
        <strain evidence="1 2">IT104</strain>
    </source>
</reference>
<name>A0A397J9V7_9GLOM</name>
<dbReference type="AlphaFoldDB" id="A0A397J9V7"/>
<dbReference type="EMBL" id="PQFF01000109">
    <property type="protein sequence ID" value="RHZ81783.1"/>
    <property type="molecule type" value="Genomic_DNA"/>
</dbReference>
<keyword evidence="2" id="KW-1185">Reference proteome</keyword>
<comment type="caution">
    <text evidence="1">The sequence shown here is derived from an EMBL/GenBank/DDBJ whole genome shotgun (WGS) entry which is preliminary data.</text>
</comment>
<proteinExistence type="predicted"/>
<evidence type="ECO:0000313" key="1">
    <source>
        <dbReference type="EMBL" id="RHZ81783.1"/>
    </source>
</evidence>
<sequence length="366" mass="42506">MNPPSNSNKPYFLQILSKDRGDLKSKHLALVTQMKVLEDELETTNADCTKGDADLTGKLDTQMKLKVSNAELASQMEKIKTFTSNSVLSVYKKEGFEDLCDKNSLIFFTYSIFIETLILIHTINEEKMAKVSPEYNQEGDNQWTVQLNTFKNDFNKWISENETIDKFIQDAQINADGYRKNVKQIEKVVMVLSIIRSGMVNILKDGALKINNGKEANMHNSLEKQVSFIFYGITEDPETHKYMTKKKCQQKTISGVLPYIALSGKNIQRLLMFIYLHLFAYGFPHITHDEDLAFKTCNGFRPNIPFHTFKSIIQIIMQCRDARITHRLYLFCGFLFIKYDGEAFKEFGNIELYQNLRNQRYFKYEK</sequence>
<accession>A0A397J9V7</accession>
<gene>
    <name evidence="1" type="ORF">Glove_117g438</name>
</gene>